<dbReference type="Proteomes" id="UP000231553">
    <property type="component" value="Unassembled WGS sequence"/>
</dbReference>
<keyword evidence="4" id="KW-0560">Oxidoreductase</keyword>
<organism evidence="6 7">
    <name type="scientific">Pseudooceanicola lipolyticus</name>
    <dbReference type="NCBI Taxonomy" id="2029104"/>
    <lineage>
        <taxon>Bacteria</taxon>
        <taxon>Pseudomonadati</taxon>
        <taxon>Pseudomonadota</taxon>
        <taxon>Alphaproteobacteria</taxon>
        <taxon>Rhodobacterales</taxon>
        <taxon>Paracoccaceae</taxon>
        <taxon>Pseudooceanicola</taxon>
    </lineage>
</organism>
<sequence length="392" mass="41329">MADQFEVIVVGAGLMGSAAARHLAEMGVDVALVGPGEPTDKSSHDGVFASHYDQARITRKLDADAGWAKIAAAAIERYRALEQRSGIRFFEEAGSLIAGPQSGAAAEFLHDVRAVGTAQAVGFESLAGEALSGRFPFFAFPDGIEALFEASQAGWLNPRAHIRAQIALAEAQGAKHHRAEVARVEEQAGHAAVHCADGTVLRADRVVIACGGFSKSQALLPQPIPLTVYARTISFFEIDAEEAARLAAMPSLIYDAPAPGLHIYVLPPVAYPDGTIRIKLGGDPVDVELHGTAEIKEWFRSGGSPEVSAQLAEALQTLMPDLRYRAISHDSCVTAFTPTGKPLIYPQTDRIVALTGGNGVGAKCADELGRLGAMVATGQGIPTNLYGADFRP</sequence>
<proteinExistence type="predicted"/>
<name>A0A2M8IYZ5_9RHOB</name>
<feature type="domain" description="FAD dependent oxidoreductase" evidence="5">
    <location>
        <begin position="7"/>
        <end position="371"/>
    </location>
</feature>
<dbReference type="GO" id="GO:0008115">
    <property type="term" value="F:sarcosine oxidase activity"/>
    <property type="evidence" value="ECO:0007669"/>
    <property type="project" value="TreeGrafter"/>
</dbReference>
<evidence type="ECO:0000256" key="2">
    <source>
        <dbReference type="ARBA" id="ARBA00022630"/>
    </source>
</evidence>
<reference evidence="6 7" key="1">
    <citation type="journal article" date="2018" name="Int. J. Syst. Evol. Microbiol.">
        <title>Pseudooceanicola lipolyticus sp. nov., a marine alphaproteobacterium, reclassification of Oceanicola flagellatus as Pseudooceanicola flagellatus comb. nov. and emended description of the genus Pseudooceanicola.</title>
        <authorList>
            <person name="Huang M.-M."/>
            <person name="Guo L.-L."/>
            <person name="Wu Y.-H."/>
            <person name="Lai Q.-L."/>
            <person name="Shao Z.-Z."/>
            <person name="Wang C.-S."/>
            <person name="Wu M."/>
            <person name="Xu X.-W."/>
        </authorList>
    </citation>
    <scope>NUCLEOTIDE SEQUENCE [LARGE SCALE GENOMIC DNA]</scope>
    <source>
        <strain evidence="6 7">157</strain>
    </source>
</reference>
<dbReference type="InterPro" id="IPR045170">
    <property type="entry name" value="MTOX"/>
</dbReference>
<dbReference type="InterPro" id="IPR006076">
    <property type="entry name" value="FAD-dep_OxRdtase"/>
</dbReference>
<evidence type="ECO:0000256" key="3">
    <source>
        <dbReference type="ARBA" id="ARBA00022827"/>
    </source>
</evidence>
<evidence type="ECO:0000256" key="4">
    <source>
        <dbReference type="ARBA" id="ARBA00023002"/>
    </source>
</evidence>
<keyword evidence="2" id="KW-0285">Flavoprotein</keyword>
<comment type="cofactor">
    <cofactor evidence="1">
        <name>FAD</name>
        <dbReference type="ChEBI" id="CHEBI:57692"/>
    </cofactor>
</comment>
<evidence type="ECO:0000313" key="7">
    <source>
        <dbReference type="Proteomes" id="UP000231553"/>
    </source>
</evidence>
<dbReference type="SUPFAM" id="SSF54373">
    <property type="entry name" value="FAD-linked reductases, C-terminal domain"/>
    <property type="match status" value="1"/>
</dbReference>
<gene>
    <name evidence="6" type="ORF">CVM52_15435</name>
</gene>
<dbReference type="AlphaFoldDB" id="A0A2M8IYZ5"/>
<keyword evidence="3" id="KW-0274">FAD</keyword>
<evidence type="ECO:0000256" key="1">
    <source>
        <dbReference type="ARBA" id="ARBA00001974"/>
    </source>
</evidence>
<dbReference type="InterPro" id="IPR036188">
    <property type="entry name" value="FAD/NAD-bd_sf"/>
</dbReference>
<dbReference type="SUPFAM" id="SSF51905">
    <property type="entry name" value="FAD/NAD(P)-binding domain"/>
    <property type="match status" value="1"/>
</dbReference>
<dbReference type="Gene3D" id="3.30.9.10">
    <property type="entry name" value="D-Amino Acid Oxidase, subunit A, domain 2"/>
    <property type="match status" value="1"/>
</dbReference>
<dbReference type="GO" id="GO:0050660">
    <property type="term" value="F:flavin adenine dinucleotide binding"/>
    <property type="evidence" value="ECO:0007669"/>
    <property type="project" value="InterPro"/>
</dbReference>
<dbReference type="RefSeq" id="WP_100163380.1">
    <property type="nucleotide sequence ID" value="NZ_PGTB01000072.1"/>
</dbReference>
<keyword evidence="7" id="KW-1185">Reference proteome</keyword>
<dbReference type="PANTHER" id="PTHR10961:SF10">
    <property type="entry name" value="FAD DEPENDENT OXIDOREDUCTASE DOMAIN-CONTAINING PROTEIN"/>
    <property type="match status" value="1"/>
</dbReference>
<dbReference type="Gene3D" id="3.50.50.60">
    <property type="entry name" value="FAD/NAD(P)-binding domain"/>
    <property type="match status" value="1"/>
</dbReference>
<dbReference type="PANTHER" id="PTHR10961">
    <property type="entry name" value="PEROXISOMAL SARCOSINE OXIDASE"/>
    <property type="match status" value="1"/>
</dbReference>
<dbReference type="EMBL" id="PGTB01000072">
    <property type="protein sequence ID" value="PJE35766.1"/>
    <property type="molecule type" value="Genomic_DNA"/>
</dbReference>
<evidence type="ECO:0000313" key="6">
    <source>
        <dbReference type="EMBL" id="PJE35766.1"/>
    </source>
</evidence>
<accession>A0A2M8IYZ5</accession>
<dbReference type="Pfam" id="PF01266">
    <property type="entry name" value="DAO"/>
    <property type="match status" value="1"/>
</dbReference>
<comment type="caution">
    <text evidence="6">The sequence shown here is derived from an EMBL/GenBank/DDBJ whole genome shotgun (WGS) entry which is preliminary data.</text>
</comment>
<protein>
    <submittedName>
        <fullName evidence="6">FAD-dependent oxidoreductase</fullName>
    </submittedName>
</protein>
<dbReference type="OrthoDB" id="9806257at2"/>
<evidence type="ECO:0000259" key="5">
    <source>
        <dbReference type="Pfam" id="PF01266"/>
    </source>
</evidence>